<gene>
    <name evidence="5" type="ORF">GMA10_08355</name>
</gene>
<dbReference type="GO" id="GO:0005886">
    <property type="term" value="C:plasma membrane"/>
    <property type="evidence" value="ECO:0007669"/>
    <property type="project" value="TreeGrafter"/>
</dbReference>
<dbReference type="CDD" id="cd03255">
    <property type="entry name" value="ABC_MJ0796_LolCDE_FtsE"/>
    <property type="match status" value="1"/>
</dbReference>
<keyword evidence="6" id="KW-1185">Reference proteome</keyword>
<dbReference type="PROSITE" id="PS50893">
    <property type="entry name" value="ABC_TRANSPORTER_2"/>
    <property type="match status" value="1"/>
</dbReference>
<dbReference type="GO" id="GO:0005524">
    <property type="term" value="F:ATP binding"/>
    <property type="evidence" value="ECO:0007669"/>
    <property type="project" value="UniProtKB-KW"/>
</dbReference>
<evidence type="ECO:0000313" key="6">
    <source>
        <dbReference type="Proteomes" id="UP000462152"/>
    </source>
</evidence>
<name>A0A7K1LJD7_9MICC</name>
<evidence type="ECO:0000256" key="1">
    <source>
        <dbReference type="ARBA" id="ARBA00022448"/>
    </source>
</evidence>
<keyword evidence="2" id="KW-0547">Nucleotide-binding</keyword>
<dbReference type="AlphaFoldDB" id="A0A7K1LJD7"/>
<keyword evidence="1" id="KW-0813">Transport</keyword>
<dbReference type="InterPro" id="IPR003593">
    <property type="entry name" value="AAA+_ATPase"/>
</dbReference>
<dbReference type="OrthoDB" id="9778572at2"/>
<dbReference type="PROSITE" id="PS00211">
    <property type="entry name" value="ABC_TRANSPORTER_1"/>
    <property type="match status" value="1"/>
</dbReference>
<dbReference type="InterPro" id="IPR027417">
    <property type="entry name" value="P-loop_NTPase"/>
</dbReference>
<evidence type="ECO:0000256" key="3">
    <source>
        <dbReference type="ARBA" id="ARBA00022840"/>
    </source>
</evidence>
<protein>
    <submittedName>
        <fullName evidence="5">ATP-binding cassette domain-containing protein</fullName>
    </submittedName>
</protein>
<sequence length="249" mass="26668">MGHVAEHATKTTRSGRGTGPALEIRDVVLEYPDGTTAEGKPRTVTALDSVDFRADRGTMTALVGESGSGKSSLLAVAGALVEPTSGSVRINGNEAVGQSEKTRAGLRREQIGVVFQQPNLIPSLTAREQLLVAEHVRGLRGARLKEKARAADALLERVGLEGVGDRRPHQLSGGQRQRVNIARALMGDPALLLADEPTSALDHERSREIVDLLREVTREFDVATVMVTHETDLLDSVDATATMRDGRLS</sequence>
<dbReference type="InterPro" id="IPR017871">
    <property type="entry name" value="ABC_transporter-like_CS"/>
</dbReference>
<dbReference type="SUPFAM" id="SSF52540">
    <property type="entry name" value="P-loop containing nucleoside triphosphate hydrolases"/>
    <property type="match status" value="1"/>
</dbReference>
<proteinExistence type="predicted"/>
<dbReference type="Proteomes" id="UP000462152">
    <property type="component" value="Unassembled WGS sequence"/>
</dbReference>
<feature type="domain" description="ABC transporter" evidence="4">
    <location>
        <begin position="22"/>
        <end position="249"/>
    </location>
</feature>
<dbReference type="GO" id="GO:0022857">
    <property type="term" value="F:transmembrane transporter activity"/>
    <property type="evidence" value="ECO:0007669"/>
    <property type="project" value="TreeGrafter"/>
</dbReference>
<dbReference type="InterPro" id="IPR015854">
    <property type="entry name" value="ABC_transpr_LolD-like"/>
</dbReference>
<organism evidence="5 6">
    <name type="scientific">Rothia koreensis</name>
    <dbReference type="NCBI Taxonomy" id="592378"/>
    <lineage>
        <taxon>Bacteria</taxon>
        <taxon>Bacillati</taxon>
        <taxon>Actinomycetota</taxon>
        <taxon>Actinomycetes</taxon>
        <taxon>Micrococcales</taxon>
        <taxon>Micrococcaceae</taxon>
        <taxon>Rothia</taxon>
    </lineage>
</organism>
<dbReference type="PANTHER" id="PTHR24220">
    <property type="entry name" value="IMPORT ATP-BINDING PROTEIN"/>
    <property type="match status" value="1"/>
</dbReference>
<accession>A0A7K1LJD7</accession>
<evidence type="ECO:0000256" key="2">
    <source>
        <dbReference type="ARBA" id="ARBA00022741"/>
    </source>
</evidence>
<dbReference type="InterPro" id="IPR003439">
    <property type="entry name" value="ABC_transporter-like_ATP-bd"/>
</dbReference>
<evidence type="ECO:0000313" key="5">
    <source>
        <dbReference type="EMBL" id="MUN55220.1"/>
    </source>
</evidence>
<comment type="caution">
    <text evidence="5">The sequence shown here is derived from an EMBL/GenBank/DDBJ whole genome shotgun (WGS) entry which is preliminary data.</text>
</comment>
<dbReference type="InterPro" id="IPR017911">
    <property type="entry name" value="MacB-like_ATP-bd"/>
</dbReference>
<keyword evidence="3 5" id="KW-0067">ATP-binding</keyword>
<dbReference type="Pfam" id="PF00005">
    <property type="entry name" value="ABC_tran"/>
    <property type="match status" value="1"/>
</dbReference>
<evidence type="ECO:0000259" key="4">
    <source>
        <dbReference type="PROSITE" id="PS50893"/>
    </source>
</evidence>
<reference evidence="5 6" key="1">
    <citation type="submission" date="2019-12" db="EMBL/GenBank/DDBJ databases">
        <authorList>
            <person name="Li J."/>
            <person name="Shi Y."/>
            <person name="Xu G."/>
            <person name="Xiao D."/>
            <person name="Ran X."/>
        </authorList>
    </citation>
    <scope>NUCLEOTIDE SEQUENCE [LARGE SCALE GENOMIC DNA]</scope>
    <source>
        <strain evidence="5 6">JCM 15915</strain>
    </source>
</reference>
<dbReference type="Gene3D" id="3.40.50.300">
    <property type="entry name" value="P-loop containing nucleotide triphosphate hydrolases"/>
    <property type="match status" value="1"/>
</dbReference>
<dbReference type="PANTHER" id="PTHR24220:SF685">
    <property type="entry name" value="ABC TRANSPORTER RELATED"/>
    <property type="match status" value="1"/>
</dbReference>
<dbReference type="SMART" id="SM00382">
    <property type="entry name" value="AAA"/>
    <property type="match status" value="1"/>
</dbReference>
<dbReference type="GO" id="GO:0016887">
    <property type="term" value="F:ATP hydrolysis activity"/>
    <property type="evidence" value="ECO:0007669"/>
    <property type="project" value="InterPro"/>
</dbReference>
<dbReference type="EMBL" id="WOGT01000004">
    <property type="protein sequence ID" value="MUN55220.1"/>
    <property type="molecule type" value="Genomic_DNA"/>
</dbReference>